<feature type="coiled-coil region" evidence="14">
    <location>
        <begin position="184"/>
        <end position="366"/>
    </location>
</feature>
<evidence type="ECO:0000256" key="10">
    <source>
        <dbReference type="ARBA" id="ARBA00070165"/>
    </source>
</evidence>
<comment type="subcellular location">
    <subcellularLocation>
        <location evidence="2">Cytoplasmic vesicle</location>
        <location evidence="2">Secretory vesicle</location>
        <location evidence="2">Acrosome</location>
    </subcellularLocation>
    <subcellularLocation>
        <location evidence="3">Golgi apparatus membrane</location>
        <topology evidence="3">Peripheral membrane protein</topology>
    </subcellularLocation>
    <subcellularLocation>
        <location evidence="1">Golgi apparatus</location>
        <location evidence="1">trans-Golgi network membrane</location>
    </subcellularLocation>
</comment>
<feature type="coiled-coil region" evidence="14">
    <location>
        <begin position="460"/>
        <end position="487"/>
    </location>
</feature>
<evidence type="ECO:0000256" key="8">
    <source>
        <dbReference type="ARBA" id="ARBA00023136"/>
    </source>
</evidence>
<name>A0AAE0Z431_9GAST</name>
<comment type="function">
    <text evidence="12">Involved in vesicular trafficking at the Golgi apparatus level. Involved in endosome-to-Golgi trafficking. Mechanistically, captures transport vesicles arriving from endosomes via the protein TBC1D23. Recognized vesicles are then tethered to the trans-Golgi before subsequent SNARE engagement and vesicle fusion. Selectively regulates E-cadherin transport from the trans-Golgi network in tubulovesicular carriers.</text>
</comment>
<sequence length="909" mass="103420">MFAKLKKKIETDDAASPGKIGRAESVTSLPRAGSTQFLGPSPPCSVTSENPSMKDVTTANDETARLLLRKTEQCKKLEGNISDLAALIKDKSKTIEKLESTIKQQEEVTNKKLQEQKEEFQKYRDKLVEGYQEDKLKLDQEKNELKARLTEAESYKTRFFKKEEENDEFEDLATQELAKIKHLLINTEQALTACQAELESKTRQCQAAESQVEKLTDELGPLRQKVSSVEADNVKLKEEVNERSELVMMLTKEKAAFDKRLDELNRDMTKKLSEVSRLEEQLSDLDNEHKTHLRNSDIQRNKSSKLLEEKDEHIETLQERVRTLEQRVSNSTLSGDDRTAALEAERAKLEEKLSEARQQLVEVKSTWSDKITHLEHQISHLNTKIVEDSEELVASQKNSEQMREKFHKQIEDLREKLEEAEKRAFENLEVSSSKDTQYGKQIQSLEHEVNTQKLKAMDNETQLRAKISLLETELSELEKARQAEASEARSKVVHFEDEAARFLEKEFKFEEQSRALDGKISQLQEEIAKKEKEIASLKQQVRELGSAQDHILTLEGSMADAEKRRNEFEKHLRVSESEKENLLERNADLLQQIQSLKLSHADNKKELERVIDLKTQTIESLQKAEVAMRQRLDALERQIDQNEIVKVESGLYSERIDEMSATIATQQAQLTEKNRLLKKQEQTLKDLRVTLQRELKVQALPNDEAPEPSLNSAQSTTTGRASSPGFYNSSSSSLSSSISQQHQNHHNIYQHHHHPHSNMNQSNYGHGNSSSPSSQSFHPSSSTNPSAAVLAVQSSAPAYSGSSTMVSLTAQSPSVPSGAQDSLTVHTTSVKRDLDKDVNFMYLKHVVLKFMLSREAEAIQLIKAVSMLLNFTQQEQQLIKDTLEWKMSWFGHRPPLGKGQKAKVIPPTL</sequence>
<feature type="domain" description="GRIP" evidence="16">
    <location>
        <begin position="833"/>
        <end position="882"/>
    </location>
</feature>
<dbReference type="InterPro" id="IPR000237">
    <property type="entry name" value="GRIP_dom"/>
</dbReference>
<evidence type="ECO:0000256" key="2">
    <source>
        <dbReference type="ARBA" id="ARBA00004218"/>
    </source>
</evidence>
<feature type="region of interest" description="Disordered" evidence="15">
    <location>
        <begin position="698"/>
        <end position="785"/>
    </location>
</feature>
<feature type="compositionally biased region" description="Polar residues" evidence="15">
    <location>
        <begin position="709"/>
        <end position="727"/>
    </location>
</feature>
<gene>
    <name evidence="17" type="ORF">RRG08_006972</name>
</gene>
<evidence type="ECO:0000313" key="17">
    <source>
        <dbReference type="EMBL" id="KAK3762548.1"/>
    </source>
</evidence>
<evidence type="ECO:0000256" key="4">
    <source>
        <dbReference type="ARBA" id="ARBA00022553"/>
    </source>
</evidence>
<protein>
    <recommendedName>
        <fullName evidence="10">Golgin subfamily A member 1</fullName>
    </recommendedName>
    <alternativeName>
        <fullName evidence="11">Golgin-97</fullName>
    </alternativeName>
</protein>
<evidence type="ECO:0000256" key="9">
    <source>
        <dbReference type="ARBA" id="ARBA00023329"/>
    </source>
</evidence>
<accession>A0AAE0Z431</accession>
<evidence type="ECO:0000259" key="16">
    <source>
        <dbReference type="PROSITE" id="PS50913"/>
    </source>
</evidence>
<keyword evidence="9" id="KW-0968">Cytoplasmic vesicle</keyword>
<reference evidence="17" key="1">
    <citation type="journal article" date="2023" name="G3 (Bethesda)">
        <title>A reference genome for the long-term kleptoplast-retaining sea slug Elysia crispata morphotype clarki.</title>
        <authorList>
            <person name="Eastman K.E."/>
            <person name="Pendleton A.L."/>
            <person name="Shaikh M.A."/>
            <person name="Suttiyut T."/>
            <person name="Ogas R."/>
            <person name="Tomko P."/>
            <person name="Gavelis G."/>
            <person name="Widhalm J.R."/>
            <person name="Wisecaver J.H."/>
        </authorList>
    </citation>
    <scope>NUCLEOTIDE SEQUENCE</scope>
    <source>
        <strain evidence="17">ECLA1</strain>
    </source>
</reference>
<dbReference type="EMBL" id="JAWDGP010004696">
    <property type="protein sequence ID" value="KAK3762548.1"/>
    <property type="molecule type" value="Genomic_DNA"/>
</dbReference>
<keyword evidence="6" id="KW-0333">Golgi apparatus</keyword>
<evidence type="ECO:0000256" key="3">
    <source>
        <dbReference type="ARBA" id="ARBA00004395"/>
    </source>
</evidence>
<dbReference type="FunFam" id="1.10.220.60:FF:000002">
    <property type="entry name" value="Golgin subfamily A member 1"/>
    <property type="match status" value="1"/>
</dbReference>
<evidence type="ECO:0000256" key="7">
    <source>
        <dbReference type="ARBA" id="ARBA00023054"/>
    </source>
</evidence>
<feature type="coiled-coil region" evidence="14">
    <location>
        <begin position="663"/>
        <end position="697"/>
    </location>
</feature>
<comment type="caution">
    <text evidence="17">The sequence shown here is derived from an EMBL/GenBank/DDBJ whole genome shotgun (WGS) entry which is preliminary data.</text>
</comment>
<proteinExistence type="predicted"/>
<keyword evidence="8" id="KW-0472">Membrane</keyword>
<evidence type="ECO:0000256" key="12">
    <source>
        <dbReference type="ARBA" id="ARBA00093371"/>
    </source>
</evidence>
<dbReference type="SMART" id="SM00755">
    <property type="entry name" value="Grip"/>
    <property type="match status" value="1"/>
</dbReference>
<dbReference type="GO" id="GO:0000139">
    <property type="term" value="C:Golgi membrane"/>
    <property type="evidence" value="ECO:0007669"/>
    <property type="project" value="UniProtKB-SubCell"/>
</dbReference>
<evidence type="ECO:0000256" key="14">
    <source>
        <dbReference type="SAM" id="Coils"/>
    </source>
</evidence>
<feature type="region of interest" description="Disordered" evidence="15">
    <location>
        <begin position="1"/>
        <end position="57"/>
    </location>
</feature>
<dbReference type="PANTHER" id="PTHR23157">
    <property type="entry name" value="GRIP AND COILED-COIL DOMAIN-CONTAINING PROTEIN 1"/>
    <property type="match status" value="1"/>
</dbReference>
<feature type="coiled-coil region" evidence="14">
    <location>
        <begin position="396"/>
        <end position="430"/>
    </location>
</feature>
<feature type="compositionally biased region" description="Polar residues" evidence="15">
    <location>
        <begin position="25"/>
        <end position="57"/>
    </location>
</feature>
<keyword evidence="5" id="KW-0013">ADP-ribosylation</keyword>
<dbReference type="GO" id="GO:0005802">
    <property type="term" value="C:trans-Golgi network"/>
    <property type="evidence" value="ECO:0007669"/>
    <property type="project" value="UniProtKB-ARBA"/>
</dbReference>
<organism evidence="17 18">
    <name type="scientific">Elysia crispata</name>
    <name type="common">lettuce slug</name>
    <dbReference type="NCBI Taxonomy" id="231223"/>
    <lineage>
        <taxon>Eukaryota</taxon>
        <taxon>Metazoa</taxon>
        <taxon>Spiralia</taxon>
        <taxon>Lophotrochozoa</taxon>
        <taxon>Mollusca</taxon>
        <taxon>Gastropoda</taxon>
        <taxon>Heterobranchia</taxon>
        <taxon>Euthyneura</taxon>
        <taxon>Panpulmonata</taxon>
        <taxon>Sacoglossa</taxon>
        <taxon>Placobranchoidea</taxon>
        <taxon>Plakobranchidae</taxon>
        <taxon>Elysia</taxon>
    </lineage>
</organism>
<feature type="coiled-coil region" evidence="14">
    <location>
        <begin position="81"/>
        <end position="158"/>
    </location>
</feature>
<evidence type="ECO:0000313" key="18">
    <source>
        <dbReference type="Proteomes" id="UP001283361"/>
    </source>
</evidence>
<dbReference type="PANTHER" id="PTHR23157:SF24">
    <property type="entry name" value="GOLGIN SUBFAMILY A MEMBER 1"/>
    <property type="match status" value="1"/>
</dbReference>
<evidence type="ECO:0000256" key="11">
    <source>
        <dbReference type="ARBA" id="ARBA00078935"/>
    </source>
</evidence>
<feature type="coiled-coil region" evidence="14">
    <location>
        <begin position="513"/>
        <end position="638"/>
    </location>
</feature>
<feature type="compositionally biased region" description="Polar residues" evidence="15">
    <location>
        <begin position="759"/>
        <end position="768"/>
    </location>
</feature>
<feature type="compositionally biased region" description="Basic residues" evidence="15">
    <location>
        <begin position="743"/>
        <end position="756"/>
    </location>
</feature>
<feature type="compositionally biased region" description="Low complexity" evidence="15">
    <location>
        <begin position="728"/>
        <end position="742"/>
    </location>
</feature>
<keyword evidence="18" id="KW-1185">Reference proteome</keyword>
<dbReference type="InterPro" id="IPR051952">
    <property type="entry name" value="Golgi-autophagy_related"/>
</dbReference>
<dbReference type="Proteomes" id="UP001283361">
    <property type="component" value="Unassembled WGS sequence"/>
</dbReference>
<dbReference type="Gene3D" id="1.10.220.60">
    <property type="entry name" value="GRIP domain"/>
    <property type="match status" value="1"/>
</dbReference>
<dbReference type="GO" id="GO:0001669">
    <property type="term" value="C:acrosomal vesicle"/>
    <property type="evidence" value="ECO:0007669"/>
    <property type="project" value="UniProtKB-SubCell"/>
</dbReference>
<evidence type="ECO:0000256" key="5">
    <source>
        <dbReference type="ARBA" id="ARBA00022765"/>
    </source>
</evidence>
<dbReference type="Pfam" id="PF01465">
    <property type="entry name" value="GRIP"/>
    <property type="match status" value="1"/>
</dbReference>
<evidence type="ECO:0000256" key="15">
    <source>
        <dbReference type="SAM" id="MobiDB-lite"/>
    </source>
</evidence>
<dbReference type="AlphaFoldDB" id="A0AAE0Z431"/>
<feature type="compositionally biased region" description="Low complexity" evidence="15">
    <location>
        <begin position="769"/>
        <end position="785"/>
    </location>
</feature>
<keyword evidence="4" id="KW-0597">Phosphoprotein</keyword>
<comment type="subunit">
    <text evidence="13">Interacts with RAB6A. Directly interacts with TBC1D23. Interacts with FAM91A1; this interaction may be mediated by TBC1D23. Interacts with ARL1; this interaction recruits Golgin-97/GOLGA1 onto the Golgi apparatus.</text>
</comment>
<dbReference type="SUPFAM" id="SSF58100">
    <property type="entry name" value="Bacterial hemolysins"/>
    <property type="match status" value="1"/>
</dbReference>
<evidence type="ECO:0000256" key="1">
    <source>
        <dbReference type="ARBA" id="ARBA00004198"/>
    </source>
</evidence>
<evidence type="ECO:0000256" key="13">
    <source>
        <dbReference type="ARBA" id="ARBA00093537"/>
    </source>
</evidence>
<keyword evidence="7 14" id="KW-0175">Coiled coil</keyword>
<dbReference type="PROSITE" id="PS50913">
    <property type="entry name" value="GRIP"/>
    <property type="match status" value="1"/>
</dbReference>
<evidence type="ECO:0000256" key="6">
    <source>
        <dbReference type="ARBA" id="ARBA00023034"/>
    </source>
</evidence>